<keyword evidence="2" id="KW-0560">Oxidoreductase</keyword>
<evidence type="ECO:0000313" key="5">
    <source>
        <dbReference type="Proteomes" id="UP000617628"/>
    </source>
</evidence>
<evidence type="ECO:0000256" key="1">
    <source>
        <dbReference type="ARBA" id="ARBA00006484"/>
    </source>
</evidence>
<dbReference type="PRINTS" id="PR00080">
    <property type="entry name" value="SDRFAMILY"/>
</dbReference>
<gene>
    <name evidence="4" type="ORF">JIN87_18365</name>
</gene>
<dbReference type="GO" id="GO:0016491">
    <property type="term" value="F:oxidoreductase activity"/>
    <property type="evidence" value="ECO:0007669"/>
    <property type="project" value="UniProtKB-KW"/>
</dbReference>
<dbReference type="PANTHER" id="PTHR43976">
    <property type="entry name" value="SHORT CHAIN DEHYDROGENASE"/>
    <property type="match status" value="1"/>
</dbReference>
<dbReference type="Gene3D" id="3.40.50.720">
    <property type="entry name" value="NAD(P)-binding Rossmann-like Domain"/>
    <property type="match status" value="1"/>
</dbReference>
<dbReference type="InterPro" id="IPR051911">
    <property type="entry name" value="SDR_oxidoreductase"/>
</dbReference>
<dbReference type="InterPro" id="IPR036291">
    <property type="entry name" value="NAD(P)-bd_dom_sf"/>
</dbReference>
<sequence>MNPTYQVVLITGCSSGIGYELIQRFDRKGYRIIATALPNSLAELESSPAAQSQRITARGLDIADYEATTRLVRETEQSIGSVDILINNAGISYRSTVEDMTDEDEQRQLQVNYLGPMHLIRTCLPEMRRKRYGRIINISSVGGMMAMPTMASYSASKFALEGASESLWYELKPWGIHVSLVRPGFINSLAFTKVQYSRRKAAGESSPEYDSHYENMKTFVEGIMQRTPCTSKDVARRIFKLSRQKRPKLRAAGTPDASLFYFIRRVLPRFVYHRLLYKTLPGVSKWGPGKPQDKS</sequence>
<dbReference type="AlphaFoldDB" id="A0A934S4H5"/>
<dbReference type="RefSeq" id="WP_200357066.1">
    <property type="nucleotide sequence ID" value="NZ_JAENIL010000036.1"/>
</dbReference>
<evidence type="ECO:0000313" key="4">
    <source>
        <dbReference type="EMBL" id="MBK1878853.1"/>
    </source>
</evidence>
<dbReference type="Proteomes" id="UP000617628">
    <property type="component" value="Unassembled WGS sequence"/>
</dbReference>
<dbReference type="SUPFAM" id="SSF51735">
    <property type="entry name" value="NAD(P)-binding Rossmann-fold domains"/>
    <property type="match status" value="1"/>
</dbReference>
<keyword evidence="5" id="KW-1185">Reference proteome</keyword>
<dbReference type="CDD" id="cd05374">
    <property type="entry name" value="17beta-HSD-like_SDR_c"/>
    <property type="match status" value="1"/>
</dbReference>
<evidence type="ECO:0000256" key="3">
    <source>
        <dbReference type="RuleBase" id="RU000363"/>
    </source>
</evidence>
<reference evidence="4" key="1">
    <citation type="submission" date="2021-01" db="EMBL/GenBank/DDBJ databases">
        <title>Modified the classification status of verrucomicrobia.</title>
        <authorList>
            <person name="Feng X."/>
        </authorList>
    </citation>
    <scope>NUCLEOTIDE SEQUENCE</scope>
    <source>
        <strain evidence="4">KCTC 13126</strain>
    </source>
</reference>
<dbReference type="PRINTS" id="PR00081">
    <property type="entry name" value="GDHRDH"/>
</dbReference>
<dbReference type="InterPro" id="IPR002347">
    <property type="entry name" value="SDR_fam"/>
</dbReference>
<evidence type="ECO:0000256" key="2">
    <source>
        <dbReference type="ARBA" id="ARBA00023002"/>
    </source>
</evidence>
<dbReference type="PANTHER" id="PTHR43976:SF16">
    <property type="entry name" value="SHORT-CHAIN DEHYDROGENASE_REDUCTASE FAMILY PROTEIN"/>
    <property type="match status" value="1"/>
</dbReference>
<dbReference type="Pfam" id="PF00106">
    <property type="entry name" value="adh_short"/>
    <property type="match status" value="1"/>
</dbReference>
<name>A0A934S4H5_9BACT</name>
<organism evidence="4 5">
    <name type="scientific">Pelagicoccus mobilis</name>
    <dbReference type="NCBI Taxonomy" id="415221"/>
    <lineage>
        <taxon>Bacteria</taxon>
        <taxon>Pseudomonadati</taxon>
        <taxon>Verrucomicrobiota</taxon>
        <taxon>Opitutia</taxon>
        <taxon>Puniceicoccales</taxon>
        <taxon>Pelagicoccaceae</taxon>
        <taxon>Pelagicoccus</taxon>
    </lineage>
</organism>
<comment type="caution">
    <text evidence="4">The sequence shown here is derived from an EMBL/GenBank/DDBJ whole genome shotgun (WGS) entry which is preliminary data.</text>
</comment>
<accession>A0A934S4H5</accession>
<dbReference type="EMBL" id="JAENIL010000036">
    <property type="protein sequence ID" value="MBK1878853.1"/>
    <property type="molecule type" value="Genomic_DNA"/>
</dbReference>
<comment type="similarity">
    <text evidence="1 3">Belongs to the short-chain dehydrogenases/reductases (SDR) family.</text>
</comment>
<protein>
    <submittedName>
        <fullName evidence="4">SDR family oxidoreductase</fullName>
    </submittedName>
</protein>
<proteinExistence type="inferred from homology"/>